<organism evidence="2 3">
    <name type="scientific">Pseudallescheria apiosperma</name>
    <name type="common">Scedosporium apiospermum</name>
    <dbReference type="NCBI Taxonomy" id="563466"/>
    <lineage>
        <taxon>Eukaryota</taxon>
        <taxon>Fungi</taxon>
        <taxon>Dikarya</taxon>
        <taxon>Ascomycota</taxon>
        <taxon>Pezizomycotina</taxon>
        <taxon>Sordariomycetes</taxon>
        <taxon>Hypocreomycetidae</taxon>
        <taxon>Microascales</taxon>
        <taxon>Microascaceae</taxon>
        <taxon>Scedosporium</taxon>
    </lineage>
</organism>
<dbReference type="KEGG" id="sapo:SAPIO_CDS3559"/>
<sequence length="703" mass="77404">MESNDEIDLESISGQLPMLKCETYENTVLPFHRDAAGLLGQEVRGETPPTPGPLPRPRPSPQPRGRPRPGSEADNSVQPAISLIGIPGVSANRFDTTTQLSGLPIGGGAWLRPRPPYPSTTTGSDYYPTPVFSPDAADARSEAGYSSSTFPSFHDRGRPNVGSYPSSPSSFLNAPGLRDHHQHADRQIYPHNYIHNTGDLSSSPVNYVNPLGRETAQAFPGIGTSQNHTPNYNSTDEHSPGLQVVNHRNSLGHTPTFQQSNFGVTQQGSPGTTDPNPFYPAQQFLSVPDHHRSGQHRPHGPSRPTIQTSRPRSLSQTSTRPGSVRESRVSKSNRGPTSPIHPDFFRNLQVPPSLPRSPSVSSATSVKGRRNGALSAEAAENANLVDKSRSVCVGCKLSKVTCKRKNPLDHSDPCINCVKQKRQDFCALAWFIDKFKGNPSTCPTDILQSGGDGEARASVVLGNLINFPLLCEGIGQLMLDMGNSTVSVLLSQESYEIDLVKSHECLLKLWDQLHHDGAMSQDGAINLQEFLDNKFDRSAGWDDCVKDWRGLDDFPIWMDGLGSARFSVNDTELCGEQEIRHLANLCRIIMRQVELTGIGRFQEAFNSTAAGDLGRSPFPRQVGRLVKAYRNRLVNQPSEPARETLIRAVYENLYFLYLYLQDKTKPRYRDGRPPITRGYTEGTAIEIEDEEGFPLNARGFSEY</sequence>
<feature type="region of interest" description="Disordered" evidence="1">
    <location>
        <begin position="35"/>
        <end position="78"/>
    </location>
</feature>
<dbReference type="VEuPathDB" id="FungiDB:SAPIO_CDS3559"/>
<feature type="region of interest" description="Disordered" evidence="1">
    <location>
        <begin position="148"/>
        <end position="168"/>
    </location>
</feature>
<dbReference type="HOGENOM" id="CLU_392392_0_0_1"/>
<feature type="compositionally biased region" description="Polar residues" evidence="1">
    <location>
        <begin position="246"/>
        <end position="275"/>
    </location>
</feature>
<evidence type="ECO:0000313" key="2">
    <source>
        <dbReference type="EMBL" id="KEZ44537.1"/>
    </source>
</evidence>
<feature type="compositionally biased region" description="Polar residues" evidence="1">
    <location>
        <begin position="304"/>
        <end position="321"/>
    </location>
</feature>
<accession>A0A084GB25</accession>
<feature type="region of interest" description="Disordered" evidence="1">
    <location>
        <begin position="221"/>
        <end position="371"/>
    </location>
</feature>
<dbReference type="EMBL" id="JOWA01000088">
    <property type="protein sequence ID" value="KEZ44537.1"/>
    <property type="molecule type" value="Genomic_DNA"/>
</dbReference>
<dbReference type="Proteomes" id="UP000028545">
    <property type="component" value="Unassembled WGS sequence"/>
</dbReference>
<keyword evidence="3" id="KW-1185">Reference proteome</keyword>
<evidence type="ECO:0000256" key="1">
    <source>
        <dbReference type="SAM" id="MobiDB-lite"/>
    </source>
</evidence>
<proteinExistence type="predicted"/>
<gene>
    <name evidence="2" type="ORF">SAPIO_CDS3559</name>
</gene>
<protein>
    <recommendedName>
        <fullName evidence="4">Zn(2)-C6 fungal-type domain-containing protein</fullName>
    </recommendedName>
</protein>
<feature type="compositionally biased region" description="Pro residues" evidence="1">
    <location>
        <begin position="48"/>
        <end position="64"/>
    </location>
</feature>
<comment type="caution">
    <text evidence="2">The sequence shown here is derived from an EMBL/GenBank/DDBJ whole genome shotgun (WGS) entry which is preliminary data.</text>
</comment>
<dbReference type="RefSeq" id="XP_016644336.1">
    <property type="nucleotide sequence ID" value="XM_016786330.1"/>
</dbReference>
<feature type="compositionally biased region" description="Polar residues" evidence="1">
    <location>
        <begin position="223"/>
        <end position="234"/>
    </location>
</feature>
<evidence type="ECO:0000313" key="3">
    <source>
        <dbReference type="Proteomes" id="UP000028545"/>
    </source>
</evidence>
<dbReference type="AlphaFoldDB" id="A0A084GB25"/>
<dbReference type="GeneID" id="27722631"/>
<name>A0A084GB25_PSEDA</name>
<feature type="compositionally biased region" description="Low complexity" evidence="1">
    <location>
        <begin position="356"/>
        <end position="366"/>
    </location>
</feature>
<reference evidence="2 3" key="1">
    <citation type="journal article" date="2014" name="Genome Announc.">
        <title>Draft genome sequence of the pathogenic fungus Scedosporium apiospermum.</title>
        <authorList>
            <person name="Vandeputte P."/>
            <person name="Ghamrawi S."/>
            <person name="Rechenmann M."/>
            <person name="Iltis A."/>
            <person name="Giraud S."/>
            <person name="Fleury M."/>
            <person name="Thornton C."/>
            <person name="Delhaes L."/>
            <person name="Meyer W."/>
            <person name="Papon N."/>
            <person name="Bouchara J.P."/>
        </authorList>
    </citation>
    <scope>NUCLEOTIDE SEQUENCE [LARGE SCALE GENOMIC DNA]</scope>
    <source>
        <strain evidence="2 3">IHEM 14462</strain>
    </source>
</reference>
<evidence type="ECO:0008006" key="4">
    <source>
        <dbReference type="Google" id="ProtNLM"/>
    </source>
</evidence>